<dbReference type="InterPro" id="IPR043131">
    <property type="entry name" value="BCAT-like_N"/>
</dbReference>
<dbReference type="SUPFAM" id="SSF56752">
    <property type="entry name" value="D-aminoacid aminotransferase-like PLP-dependent enzymes"/>
    <property type="match status" value="1"/>
</dbReference>
<dbReference type="Proteomes" id="UP000267250">
    <property type="component" value="Chromosome"/>
</dbReference>
<evidence type="ECO:0000313" key="6">
    <source>
        <dbReference type="EMBL" id="AZR74855.1"/>
    </source>
</evidence>
<dbReference type="InterPro" id="IPR001544">
    <property type="entry name" value="Aminotrans_IV"/>
</dbReference>
<dbReference type="Gene3D" id="3.20.10.10">
    <property type="entry name" value="D-amino Acid Aminotransferase, subunit A, domain 2"/>
    <property type="match status" value="1"/>
</dbReference>
<evidence type="ECO:0000256" key="3">
    <source>
        <dbReference type="ARBA" id="ARBA00022898"/>
    </source>
</evidence>
<keyword evidence="7" id="KW-1185">Reference proteome</keyword>
<dbReference type="InterPro" id="IPR036038">
    <property type="entry name" value="Aminotransferase-like"/>
</dbReference>
<evidence type="ECO:0000256" key="4">
    <source>
        <dbReference type="RuleBase" id="RU004106"/>
    </source>
</evidence>
<dbReference type="InterPro" id="IPR050571">
    <property type="entry name" value="Class-IV_PLP-Dep_Aminotrnsfr"/>
</dbReference>
<dbReference type="InterPro" id="IPR043132">
    <property type="entry name" value="BCAT-like_C"/>
</dbReference>
<sequence>MYGYGLFETIKVYNGKIYFFKEHMERLKRGCEILNLELKIPLNIIEEYCYKLIRKNNLNDGGIRVAYSKNKDKYCLLITTRGNIYKEEIYKKGFKLCFADIKRNPESPLVRIKSNNYIENILSLEKARKKGFDEAVFENVYGKICEGTISNIFFIKDNVVYTPSVSCGILPGIIRNKVMNIVKKLNLKLKTGQYHKDDLFNADEIFITNSLLDVMPVNQLEYKKFNLKRNFITRLLMEELKKLYR</sequence>
<dbReference type="FunFam" id="3.20.10.10:FF:000002">
    <property type="entry name" value="D-alanine aminotransferase"/>
    <property type="match status" value="1"/>
</dbReference>
<comment type="similarity">
    <text evidence="2 4">Belongs to the class-IV pyridoxal-phosphate-dependent aminotransferase family.</text>
</comment>
<gene>
    <name evidence="6" type="ORF">BBF96_07210</name>
</gene>
<dbReference type="EMBL" id="CP016379">
    <property type="protein sequence ID" value="AZR74855.1"/>
    <property type="molecule type" value="Genomic_DNA"/>
</dbReference>
<dbReference type="CDD" id="cd00449">
    <property type="entry name" value="PLPDE_IV"/>
    <property type="match status" value="1"/>
</dbReference>
<dbReference type="Gene3D" id="3.30.470.10">
    <property type="match status" value="1"/>
</dbReference>
<dbReference type="KEGG" id="aft:BBF96_07210"/>
<evidence type="ECO:0000313" key="7">
    <source>
        <dbReference type="Proteomes" id="UP000267250"/>
    </source>
</evidence>
<dbReference type="InterPro" id="IPR018300">
    <property type="entry name" value="Aminotrans_IV_CS"/>
</dbReference>
<evidence type="ECO:0008006" key="8">
    <source>
        <dbReference type="Google" id="ProtNLM"/>
    </source>
</evidence>
<name>A0A3Q9HT71_9FIRM</name>
<evidence type="ECO:0000256" key="2">
    <source>
        <dbReference type="ARBA" id="ARBA00009320"/>
    </source>
</evidence>
<comment type="cofactor">
    <cofactor evidence="1 5">
        <name>pyridoxal 5'-phosphate</name>
        <dbReference type="ChEBI" id="CHEBI:597326"/>
    </cofactor>
</comment>
<dbReference type="GO" id="GO:0003824">
    <property type="term" value="F:catalytic activity"/>
    <property type="evidence" value="ECO:0007669"/>
    <property type="project" value="InterPro"/>
</dbReference>
<dbReference type="PROSITE" id="PS00770">
    <property type="entry name" value="AA_TRANSFER_CLASS_4"/>
    <property type="match status" value="1"/>
</dbReference>
<keyword evidence="3 5" id="KW-0663">Pyridoxal phosphate</keyword>
<dbReference type="GO" id="GO:0046394">
    <property type="term" value="P:carboxylic acid biosynthetic process"/>
    <property type="evidence" value="ECO:0007669"/>
    <property type="project" value="UniProtKB-ARBA"/>
</dbReference>
<dbReference type="PANTHER" id="PTHR42743">
    <property type="entry name" value="AMINO-ACID AMINOTRANSFERASE"/>
    <property type="match status" value="1"/>
</dbReference>
<dbReference type="Pfam" id="PF01063">
    <property type="entry name" value="Aminotran_4"/>
    <property type="match status" value="1"/>
</dbReference>
<proteinExistence type="inferred from homology"/>
<organism evidence="6 7">
    <name type="scientific">Anoxybacter fermentans</name>
    <dbReference type="NCBI Taxonomy" id="1323375"/>
    <lineage>
        <taxon>Bacteria</taxon>
        <taxon>Bacillati</taxon>
        <taxon>Bacillota</taxon>
        <taxon>Clostridia</taxon>
        <taxon>Halanaerobiales</taxon>
        <taxon>Anoxybacter</taxon>
    </lineage>
</organism>
<dbReference type="PANTHER" id="PTHR42743:SF11">
    <property type="entry name" value="AMINODEOXYCHORISMATE LYASE"/>
    <property type="match status" value="1"/>
</dbReference>
<evidence type="ECO:0000256" key="5">
    <source>
        <dbReference type="RuleBase" id="RU004516"/>
    </source>
</evidence>
<accession>A0A3Q9HT71</accession>
<protein>
    <recommendedName>
        <fullName evidence="8">4-amino-4-deoxychorismate lyase</fullName>
    </recommendedName>
</protein>
<evidence type="ECO:0000256" key="1">
    <source>
        <dbReference type="ARBA" id="ARBA00001933"/>
    </source>
</evidence>
<dbReference type="GO" id="GO:0008652">
    <property type="term" value="P:amino acid biosynthetic process"/>
    <property type="evidence" value="ECO:0007669"/>
    <property type="project" value="UniProtKB-ARBA"/>
</dbReference>
<dbReference type="AlphaFoldDB" id="A0A3Q9HT71"/>
<dbReference type="GO" id="GO:0005829">
    <property type="term" value="C:cytosol"/>
    <property type="evidence" value="ECO:0007669"/>
    <property type="project" value="TreeGrafter"/>
</dbReference>
<reference evidence="6 7" key="1">
    <citation type="submission" date="2016-07" db="EMBL/GenBank/DDBJ databases">
        <title>Genome and transcriptome analysis of iron-reducing fermentative bacteria Anoxybacter fermentans.</title>
        <authorList>
            <person name="Zeng X."/>
            <person name="Shao Z."/>
        </authorList>
    </citation>
    <scope>NUCLEOTIDE SEQUENCE [LARGE SCALE GENOMIC DNA]</scope>
    <source>
        <strain evidence="6 7">DY22613</strain>
    </source>
</reference>